<gene>
    <name evidence="1" type="ORF">KUCAC02_023426</name>
</gene>
<organism evidence="1 2">
    <name type="scientific">Chaenocephalus aceratus</name>
    <name type="common">Blackfin icefish</name>
    <name type="synonym">Chaenichthys aceratus</name>
    <dbReference type="NCBI Taxonomy" id="36190"/>
    <lineage>
        <taxon>Eukaryota</taxon>
        <taxon>Metazoa</taxon>
        <taxon>Chordata</taxon>
        <taxon>Craniata</taxon>
        <taxon>Vertebrata</taxon>
        <taxon>Euteleostomi</taxon>
        <taxon>Actinopterygii</taxon>
        <taxon>Neopterygii</taxon>
        <taxon>Teleostei</taxon>
        <taxon>Neoteleostei</taxon>
        <taxon>Acanthomorphata</taxon>
        <taxon>Eupercaria</taxon>
        <taxon>Perciformes</taxon>
        <taxon>Notothenioidei</taxon>
        <taxon>Channichthyidae</taxon>
        <taxon>Chaenocephalus</taxon>
    </lineage>
</organism>
<proteinExistence type="predicted"/>
<comment type="caution">
    <text evidence="1">The sequence shown here is derived from an EMBL/GenBank/DDBJ whole genome shotgun (WGS) entry which is preliminary data.</text>
</comment>
<reference evidence="1" key="1">
    <citation type="submission" date="2022-05" db="EMBL/GenBank/DDBJ databases">
        <title>Chromosome-level genome of Chaenocephalus aceratus.</title>
        <authorList>
            <person name="Park H."/>
        </authorList>
    </citation>
    <scope>NUCLEOTIDE SEQUENCE</scope>
    <source>
        <strain evidence="1">KU_202001</strain>
    </source>
</reference>
<name>A0ACB9XPZ2_CHAAC</name>
<feature type="non-terminal residue" evidence="1">
    <location>
        <position position="75"/>
    </location>
</feature>
<keyword evidence="2" id="KW-1185">Reference proteome</keyword>
<accession>A0ACB9XPZ2</accession>
<dbReference type="Proteomes" id="UP001057452">
    <property type="component" value="Chromosome 4"/>
</dbReference>
<feature type="non-terminal residue" evidence="1">
    <location>
        <position position="1"/>
    </location>
</feature>
<dbReference type="EMBL" id="CM043788">
    <property type="protein sequence ID" value="KAI4829384.1"/>
    <property type="molecule type" value="Genomic_DNA"/>
</dbReference>
<evidence type="ECO:0000313" key="1">
    <source>
        <dbReference type="EMBL" id="KAI4829384.1"/>
    </source>
</evidence>
<evidence type="ECO:0000313" key="2">
    <source>
        <dbReference type="Proteomes" id="UP001057452"/>
    </source>
</evidence>
<sequence length="75" mass="8026">WCSAEAPGMSGPHGVEVTRGGRAYLGPRPLPRPHALAPGAGRQMPCRPPATQQMEVKALGMTNSLWPTLTRSEHL</sequence>
<protein>
    <submittedName>
        <fullName evidence="1">Uncharacterized protein</fullName>
    </submittedName>
</protein>